<dbReference type="AlphaFoldDB" id="A0A560B5M7"/>
<keyword evidence="2" id="KW-0812">Transmembrane</keyword>
<dbReference type="Proteomes" id="UP000316083">
    <property type="component" value="Unassembled WGS sequence"/>
</dbReference>
<evidence type="ECO:0000256" key="1">
    <source>
        <dbReference type="SAM" id="MobiDB-lite"/>
    </source>
</evidence>
<feature type="region of interest" description="Disordered" evidence="1">
    <location>
        <begin position="1"/>
        <end position="26"/>
    </location>
</feature>
<sequence>MTIFPLLSRPLTSQNAASRSSGRDDGGGWLGAVAVIALSMALAVALLGVDWHRMLVRGDSVLPENQRSMVVAPMPR</sequence>
<protein>
    <submittedName>
        <fullName evidence="3">Uncharacterized protein</fullName>
    </submittedName>
</protein>
<organism evidence="3 4">
    <name type="scientific">Azospirillum brasilense</name>
    <dbReference type="NCBI Taxonomy" id="192"/>
    <lineage>
        <taxon>Bacteria</taxon>
        <taxon>Pseudomonadati</taxon>
        <taxon>Pseudomonadota</taxon>
        <taxon>Alphaproteobacteria</taxon>
        <taxon>Rhodospirillales</taxon>
        <taxon>Azospirillaceae</taxon>
        <taxon>Azospirillum</taxon>
    </lineage>
</organism>
<evidence type="ECO:0000313" key="4">
    <source>
        <dbReference type="Proteomes" id="UP000316083"/>
    </source>
</evidence>
<gene>
    <name evidence="3" type="ORF">FBZ82_10655</name>
</gene>
<accession>A0A560B5M7</accession>
<comment type="caution">
    <text evidence="3">The sequence shown here is derived from an EMBL/GenBank/DDBJ whole genome shotgun (WGS) entry which is preliminary data.</text>
</comment>
<keyword evidence="2" id="KW-0472">Membrane</keyword>
<proteinExistence type="predicted"/>
<evidence type="ECO:0000313" key="3">
    <source>
        <dbReference type="EMBL" id="TWA67935.1"/>
    </source>
</evidence>
<feature type="transmembrane region" description="Helical" evidence="2">
    <location>
        <begin position="29"/>
        <end position="49"/>
    </location>
</feature>
<evidence type="ECO:0000256" key="2">
    <source>
        <dbReference type="SAM" id="Phobius"/>
    </source>
</evidence>
<reference evidence="3 4" key="1">
    <citation type="submission" date="2019-06" db="EMBL/GenBank/DDBJ databases">
        <title>Genomic Encyclopedia of Type Strains, Phase IV (KMG-V): Genome sequencing to study the core and pangenomes of soil and plant-associated prokaryotes.</title>
        <authorList>
            <person name="Whitman W."/>
        </authorList>
    </citation>
    <scope>NUCLEOTIDE SEQUENCE [LARGE SCALE GENOMIC DNA]</scope>
    <source>
        <strain evidence="3 4">BR 11796</strain>
    </source>
</reference>
<dbReference type="RefSeq" id="WP_145676455.1">
    <property type="nucleotide sequence ID" value="NZ_VITF01000006.1"/>
</dbReference>
<name>A0A560B5M7_AZOBR</name>
<dbReference type="EMBL" id="VITF01000006">
    <property type="protein sequence ID" value="TWA67935.1"/>
    <property type="molecule type" value="Genomic_DNA"/>
</dbReference>
<keyword evidence="2" id="KW-1133">Transmembrane helix</keyword>